<proteinExistence type="predicted"/>
<protein>
    <submittedName>
        <fullName evidence="1">Uncharacterized protein</fullName>
    </submittedName>
</protein>
<evidence type="ECO:0000313" key="1">
    <source>
        <dbReference type="EMBL" id="CDW20196.1"/>
    </source>
</evidence>
<sequence length="18" mass="1894">MHFDCSSEGLIELGGELG</sequence>
<dbReference type="EMBL" id="HACA01002835">
    <property type="protein sequence ID" value="CDW20196.1"/>
    <property type="molecule type" value="Transcribed_RNA"/>
</dbReference>
<dbReference type="AlphaFoldDB" id="A0A0K2T419"/>
<name>A0A0K2T419_LEPSM</name>
<accession>A0A0K2T419</accession>
<reference evidence="1" key="1">
    <citation type="submission" date="2014-05" db="EMBL/GenBank/DDBJ databases">
        <authorList>
            <person name="Chronopoulou M."/>
        </authorList>
    </citation>
    <scope>NUCLEOTIDE SEQUENCE</scope>
    <source>
        <tissue evidence="1">Whole organism</tissue>
    </source>
</reference>
<organism evidence="1">
    <name type="scientific">Lepeophtheirus salmonis</name>
    <name type="common">Salmon louse</name>
    <name type="synonym">Caligus salmonis</name>
    <dbReference type="NCBI Taxonomy" id="72036"/>
    <lineage>
        <taxon>Eukaryota</taxon>
        <taxon>Metazoa</taxon>
        <taxon>Ecdysozoa</taxon>
        <taxon>Arthropoda</taxon>
        <taxon>Crustacea</taxon>
        <taxon>Multicrustacea</taxon>
        <taxon>Hexanauplia</taxon>
        <taxon>Copepoda</taxon>
        <taxon>Siphonostomatoida</taxon>
        <taxon>Caligidae</taxon>
        <taxon>Lepeophtheirus</taxon>
    </lineage>
</organism>